<proteinExistence type="predicted"/>
<reference evidence="2 3" key="1">
    <citation type="submission" date="2024-09" db="EMBL/GenBank/DDBJ databases">
        <authorList>
            <person name="Sun Q."/>
            <person name="Mori K."/>
        </authorList>
    </citation>
    <scope>NUCLEOTIDE SEQUENCE [LARGE SCALE GENOMIC DNA]</scope>
    <source>
        <strain evidence="2 3">CCM 7659</strain>
    </source>
</reference>
<comment type="caution">
    <text evidence="2">The sequence shown here is derived from an EMBL/GenBank/DDBJ whole genome shotgun (WGS) entry which is preliminary data.</text>
</comment>
<dbReference type="RefSeq" id="WP_182631245.1">
    <property type="nucleotide sequence ID" value="NZ_JAALDM010000041.1"/>
</dbReference>
<sequence>MGIGVVTFRVRRSVAGVVASLASALVLAGCGGAEPDREVELFESGTLERLELDGRVVAGGDGVDDDAAGFAVMCLWASSRSGPLVVTPEVADEDWAEIRDVQINFDRDSLRLTSVDLRIGEDWSRWSEGAGAEAPVFRTEGSDFSLDGQLTGAAGTRVLGVSGSCETPFG</sequence>
<keyword evidence="3" id="KW-1185">Reference proteome</keyword>
<evidence type="ECO:0008006" key="4">
    <source>
        <dbReference type="Google" id="ProtNLM"/>
    </source>
</evidence>
<gene>
    <name evidence="2" type="ORF">ACFFVD_09005</name>
</gene>
<evidence type="ECO:0000313" key="2">
    <source>
        <dbReference type="EMBL" id="MFB9259940.1"/>
    </source>
</evidence>
<feature type="chain" id="PRO_5045925963" description="Lipoprotein" evidence="1">
    <location>
        <begin position="29"/>
        <end position="170"/>
    </location>
</feature>
<dbReference type="EMBL" id="JBHMDY010000004">
    <property type="protein sequence ID" value="MFB9259940.1"/>
    <property type="molecule type" value="Genomic_DNA"/>
</dbReference>
<protein>
    <recommendedName>
        <fullName evidence="4">Lipoprotein</fullName>
    </recommendedName>
</protein>
<dbReference type="Proteomes" id="UP001589700">
    <property type="component" value="Unassembled WGS sequence"/>
</dbReference>
<evidence type="ECO:0000256" key="1">
    <source>
        <dbReference type="SAM" id="SignalP"/>
    </source>
</evidence>
<name>A0ABV5JSQ0_9ACTN</name>
<accession>A0ABV5JSQ0</accession>
<keyword evidence="1" id="KW-0732">Signal</keyword>
<organism evidence="2 3">
    <name type="scientific">Dietzia aerolata</name>
    <dbReference type="NCBI Taxonomy" id="595984"/>
    <lineage>
        <taxon>Bacteria</taxon>
        <taxon>Bacillati</taxon>
        <taxon>Actinomycetota</taxon>
        <taxon>Actinomycetes</taxon>
        <taxon>Mycobacteriales</taxon>
        <taxon>Dietziaceae</taxon>
        <taxon>Dietzia</taxon>
    </lineage>
</organism>
<feature type="signal peptide" evidence="1">
    <location>
        <begin position="1"/>
        <end position="28"/>
    </location>
</feature>
<evidence type="ECO:0000313" key="3">
    <source>
        <dbReference type="Proteomes" id="UP001589700"/>
    </source>
</evidence>